<dbReference type="PROSITE" id="PS50931">
    <property type="entry name" value="HTH_LYSR"/>
    <property type="match status" value="1"/>
</dbReference>
<evidence type="ECO:0000256" key="4">
    <source>
        <dbReference type="ARBA" id="ARBA00023163"/>
    </source>
</evidence>
<dbReference type="RefSeq" id="WP_379906028.1">
    <property type="nucleotide sequence ID" value="NZ_JBHRTR010000048.1"/>
</dbReference>
<dbReference type="Proteomes" id="UP001595528">
    <property type="component" value="Unassembled WGS sequence"/>
</dbReference>
<sequence>MDSNPTLDQLQIFLAVVDGGSFSAAARRLGRAQSVVSYGIANLEAQLGLTLFDREGTRQPRLTAAGQAMVPDARRMAAALQLLRARAHGLRGGLEAEVRLAVDVLLPAAVMTAVLKGFRDTYPTVGLQLHTGALGAVQELLQTHRADLGIASAPTAIEDTLAIRQLGGATMIPVAAPEHPLAGSAAPVPASLVRAHFQVVITDQTAHTKGRDIRVAADAVWRVTDAETKRALLCAGLGWGGLPDWMVAPDLAAGRLVVLSLEPYPPSPYRLSALWPAATPPGPAVSWLIDRFEAELATVAT</sequence>
<dbReference type="Gene3D" id="1.10.10.10">
    <property type="entry name" value="Winged helix-like DNA-binding domain superfamily/Winged helix DNA-binding domain"/>
    <property type="match status" value="1"/>
</dbReference>
<keyword evidence="2" id="KW-0805">Transcription regulation</keyword>
<name>A0ABV7L7L7_9PROT</name>
<dbReference type="EMBL" id="JBHRTR010000048">
    <property type="protein sequence ID" value="MFC3230656.1"/>
    <property type="molecule type" value="Genomic_DNA"/>
</dbReference>
<evidence type="ECO:0000256" key="3">
    <source>
        <dbReference type="ARBA" id="ARBA00023125"/>
    </source>
</evidence>
<evidence type="ECO:0000259" key="5">
    <source>
        <dbReference type="PROSITE" id="PS50931"/>
    </source>
</evidence>
<evidence type="ECO:0000313" key="7">
    <source>
        <dbReference type="Proteomes" id="UP001595528"/>
    </source>
</evidence>
<protein>
    <submittedName>
        <fullName evidence="6">LysR family transcriptional regulator</fullName>
    </submittedName>
</protein>
<reference evidence="7" key="1">
    <citation type="journal article" date="2019" name="Int. J. Syst. Evol. Microbiol.">
        <title>The Global Catalogue of Microorganisms (GCM) 10K type strain sequencing project: providing services to taxonomists for standard genome sequencing and annotation.</title>
        <authorList>
            <consortium name="The Broad Institute Genomics Platform"/>
            <consortium name="The Broad Institute Genome Sequencing Center for Infectious Disease"/>
            <person name="Wu L."/>
            <person name="Ma J."/>
        </authorList>
    </citation>
    <scope>NUCLEOTIDE SEQUENCE [LARGE SCALE GENOMIC DNA]</scope>
    <source>
        <strain evidence="7">KCTC 42964</strain>
    </source>
</reference>
<dbReference type="PRINTS" id="PR00039">
    <property type="entry name" value="HTHLYSR"/>
</dbReference>
<dbReference type="Gene3D" id="3.40.190.290">
    <property type="match status" value="1"/>
</dbReference>
<proteinExistence type="inferred from homology"/>
<keyword evidence="4" id="KW-0804">Transcription</keyword>
<dbReference type="InterPro" id="IPR005119">
    <property type="entry name" value="LysR_subst-bd"/>
</dbReference>
<comment type="caution">
    <text evidence="6">The sequence shown here is derived from an EMBL/GenBank/DDBJ whole genome shotgun (WGS) entry which is preliminary data.</text>
</comment>
<keyword evidence="7" id="KW-1185">Reference proteome</keyword>
<dbReference type="Pfam" id="PF03466">
    <property type="entry name" value="LysR_substrate"/>
    <property type="match status" value="1"/>
</dbReference>
<dbReference type="PANTHER" id="PTHR30126">
    <property type="entry name" value="HTH-TYPE TRANSCRIPTIONAL REGULATOR"/>
    <property type="match status" value="1"/>
</dbReference>
<accession>A0ABV7L7L7</accession>
<dbReference type="PANTHER" id="PTHR30126:SF91">
    <property type="entry name" value="LYSR FAMILY TRANSCRIPTIONAL REGULATOR"/>
    <property type="match status" value="1"/>
</dbReference>
<organism evidence="6 7">
    <name type="scientific">Marinibaculum pumilum</name>
    <dbReference type="NCBI Taxonomy" id="1766165"/>
    <lineage>
        <taxon>Bacteria</taxon>
        <taxon>Pseudomonadati</taxon>
        <taxon>Pseudomonadota</taxon>
        <taxon>Alphaproteobacteria</taxon>
        <taxon>Rhodospirillales</taxon>
        <taxon>Rhodospirillaceae</taxon>
        <taxon>Marinibaculum</taxon>
    </lineage>
</organism>
<dbReference type="SUPFAM" id="SSF53850">
    <property type="entry name" value="Periplasmic binding protein-like II"/>
    <property type="match status" value="1"/>
</dbReference>
<dbReference type="Pfam" id="PF00126">
    <property type="entry name" value="HTH_1"/>
    <property type="match status" value="1"/>
</dbReference>
<evidence type="ECO:0000313" key="6">
    <source>
        <dbReference type="EMBL" id="MFC3230656.1"/>
    </source>
</evidence>
<dbReference type="InterPro" id="IPR036390">
    <property type="entry name" value="WH_DNA-bd_sf"/>
</dbReference>
<dbReference type="SUPFAM" id="SSF46785">
    <property type="entry name" value="Winged helix' DNA-binding domain"/>
    <property type="match status" value="1"/>
</dbReference>
<keyword evidence="3" id="KW-0238">DNA-binding</keyword>
<comment type="similarity">
    <text evidence="1">Belongs to the LysR transcriptional regulatory family.</text>
</comment>
<feature type="domain" description="HTH lysR-type" evidence="5">
    <location>
        <begin position="5"/>
        <end position="63"/>
    </location>
</feature>
<gene>
    <name evidence="6" type="ORF">ACFOGJ_25635</name>
</gene>
<evidence type="ECO:0000256" key="1">
    <source>
        <dbReference type="ARBA" id="ARBA00009437"/>
    </source>
</evidence>
<dbReference type="InterPro" id="IPR036388">
    <property type="entry name" value="WH-like_DNA-bd_sf"/>
</dbReference>
<dbReference type="InterPro" id="IPR000847">
    <property type="entry name" value="LysR_HTH_N"/>
</dbReference>
<evidence type="ECO:0000256" key="2">
    <source>
        <dbReference type="ARBA" id="ARBA00023015"/>
    </source>
</evidence>